<dbReference type="PROSITE" id="PS00041">
    <property type="entry name" value="HTH_ARAC_FAMILY_1"/>
    <property type="match status" value="1"/>
</dbReference>
<keyword evidence="3" id="KW-0804">Transcription</keyword>
<reference evidence="6" key="1">
    <citation type="submission" date="2018-09" db="EMBL/GenBank/DDBJ databases">
        <authorList>
            <person name="Zhu H."/>
        </authorList>
    </citation>
    <scope>NUCLEOTIDE SEQUENCE [LARGE SCALE GENOMIC DNA]</scope>
    <source>
        <strain evidence="6">K1R23-30</strain>
    </source>
</reference>
<accession>A0A3A3FSP7</accession>
<dbReference type="Gene3D" id="1.10.10.60">
    <property type="entry name" value="Homeodomain-like"/>
    <property type="match status" value="1"/>
</dbReference>
<dbReference type="OrthoDB" id="9146493at2"/>
<evidence type="ECO:0000313" key="5">
    <source>
        <dbReference type="EMBL" id="RJF98550.1"/>
    </source>
</evidence>
<dbReference type="EMBL" id="QYUO01000001">
    <property type="protein sequence ID" value="RJF98550.1"/>
    <property type="molecule type" value="Genomic_DNA"/>
</dbReference>
<organism evidence="5 6">
    <name type="scientific">Noviherbaspirillum saxi</name>
    <dbReference type="NCBI Taxonomy" id="2320863"/>
    <lineage>
        <taxon>Bacteria</taxon>
        <taxon>Pseudomonadati</taxon>
        <taxon>Pseudomonadota</taxon>
        <taxon>Betaproteobacteria</taxon>
        <taxon>Burkholderiales</taxon>
        <taxon>Oxalobacteraceae</taxon>
        <taxon>Noviherbaspirillum</taxon>
    </lineage>
</organism>
<dbReference type="InterPro" id="IPR009057">
    <property type="entry name" value="Homeodomain-like_sf"/>
</dbReference>
<gene>
    <name evidence="5" type="ORF">D3871_08535</name>
</gene>
<evidence type="ECO:0000256" key="3">
    <source>
        <dbReference type="ARBA" id="ARBA00023163"/>
    </source>
</evidence>
<dbReference type="PROSITE" id="PS01124">
    <property type="entry name" value="HTH_ARAC_FAMILY_2"/>
    <property type="match status" value="1"/>
</dbReference>
<evidence type="ECO:0000256" key="1">
    <source>
        <dbReference type="ARBA" id="ARBA00023015"/>
    </source>
</evidence>
<dbReference type="InterPro" id="IPR050204">
    <property type="entry name" value="AraC_XylS_family_regulators"/>
</dbReference>
<dbReference type="InterPro" id="IPR018062">
    <property type="entry name" value="HTH_AraC-typ_CS"/>
</dbReference>
<dbReference type="Pfam" id="PF12833">
    <property type="entry name" value="HTH_18"/>
    <property type="match status" value="1"/>
</dbReference>
<dbReference type="GO" id="GO:0003700">
    <property type="term" value="F:DNA-binding transcription factor activity"/>
    <property type="evidence" value="ECO:0007669"/>
    <property type="project" value="InterPro"/>
</dbReference>
<keyword evidence="2" id="KW-0238">DNA-binding</keyword>
<evidence type="ECO:0000259" key="4">
    <source>
        <dbReference type="PROSITE" id="PS01124"/>
    </source>
</evidence>
<comment type="caution">
    <text evidence="5">The sequence shown here is derived from an EMBL/GenBank/DDBJ whole genome shotgun (WGS) entry which is preliminary data.</text>
</comment>
<protein>
    <submittedName>
        <fullName evidence="5">Helix-turn-helix domain-containing protein</fullName>
    </submittedName>
</protein>
<dbReference type="InterPro" id="IPR018060">
    <property type="entry name" value="HTH_AraC"/>
</dbReference>
<dbReference type="PANTHER" id="PTHR46796:SF12">
    <property type="entry name" value="HTH-TYPE DNA-BINDING TRANSCRIPTIONAL ACTIVATOR EUTR"/>
    <property type="match status" value="1"/>
</dbReference>
<evidence type="ECO:0000313" key="6">
    <source>
        <dbReference type="Proteomes" id="UP000265955"/>
    </source>
</evidence>
<sequence length="314" mass="35547">MKSYYSAQRFSDAYEHARNVANFDQRYFQTENGPFEGTVRQVDLGGLHIFTERTNRQLVHRGQVMPGSIVLAWTSSASVAPGSWREETRVPLVGLSRGGSEWILHRPSDTELDGITMSAVEFDRLIDALGVTTTRNENRHIQFMRGGTAFSVLRSGIREMSWHAERFSCADARATIRKQLVDAIFCALGEAEARHRTDVTHLTYNDMVKRCHDLILGNPEFPLTVLDLCTELRVCRSTLQTSFLKVTGQSPLSYLRRMRLCGVRRLLRSTSTVQMTIGDAASRWGFVHLGRFATDYRELFGELPSRTLRPGAEN</sequence>
<keyword evidence="6" id="KW-1185">Reference proteome</keyword>
<feature type="domain" description="HTH araC/xylS-type" evidence="4">
    <location>
        <begin position="209"/>
        <end position="310"/>
    </location>
</feature>
<proteinExistence type="predicted"/>
<dbReference type="SMART" id="SM00342">
    <property type="entry name" value="HTH_ARAC"/>
    <property type="match status" value="1"/>
</dbReference>
<dbReference type="PANTHER" id="PTHR46796">
    <property type="entry name" value="HTH-TYPE TRANSCRIPTIONAL ACTIVATOR RHAS-RELATED"/>
    <property type="match status" value="1"/>
</dbReference>
<dbReference type="RefSeq" id="WP_119768500.1">
    <property type="nucleotide sequence ID" value="NZ_QYUO01000001.1"/>
</dbReference>
<dbReference type="SUPFAM" id="SSF46689">
    <property type="entry name" value="Homeodomain-like"/>
    <property type="match status" value="1"/>
</dbReference>
<dbReference type="Proteomes" id="UP000265955">
    <property type="component" value="Unassembled WGS sequence"/>
</dbReference>
<evidence type="ECO:0000256" key="2">
    <source>
        <dbReference type="ARBA" id="ARBA00023125"/>
    </source>
</evidence>
<dbReference type="GO" id="GO:0043565">
    <property type="term" value="F:sequence-specific DNA binding"/>
    <property type="evidence" value="ECO:0007669"/>
    <property type="project" value="InterPro"/>
</dbReference>
<keyword evidence="1" id="KW-0805">Transcription regulation</keyword>
<dbReference type="AlphaFoldDB" id="A0A3A3FSP7"/>
<name>A0A3A3FSP7_9BURK</name>